<feature type="transmembrane region" description="Helical" evidence="1">
    <location>
        <begin position="220"/>
        <end position="240"/>
    </location>
</feature>
<dbReference type="EMBL" id="JBHULK010000005">
    <property type="protein sequence ID" value="MFD2535852.1"/>
    <property type="molecule type" value="Genomic_DNA"/>
</dbReference>
<sequence length="395" mass="46668">MRVLGIKNRIGVFVILGLLFVISPITGAILSFLALFYFSNNKGLTRICFFYIALFLAIINTLKVPENDLKMYLWQYNLVETNTFFDYIFLFKKEQFFYFFNYVTYKLTSGSFIWYVAIFTVISYYLIFTSIWKVHKSLKGSVYSFLLCIGISVLFPMLFSLSAHLMRQFLASSLIMYVLVSKIFYKENKYLYYILAVLTHSTSLIFLMIFLPINKKVKLLRIFVISILFLAIVFSLFYYAETLHSIFDSVPVVSYVLERLSNPDGIFKTDNLGLVNYALQLFVVVLFYLQSISDNFKNIVYERYKLFFISLLLFLFIISNYYNTEIALRFSFYIYFLFPLSFYFYGELFSSRFSKAINQISFVPIILVFLLWFIVKLKNGSWTYNNLDTLLFSFL</sequence>
<feature type="transmembrane region" description="Helical" evidence="1">
    <location>
        <begin position="168"/>
        <end position="185"/>
    </location>
</feature>
<reference evidence="3" key="1">
    <citation type="journal article" date="2019" name="Int. J. Syst. Evol. Microbiol.">
        <title>The Global Catalogue of Microorganisms (GCM) 10K type strain sequencing project: providing services to taxonomists for standard genome sequencing and annotation.</title>
        <authorList>
            <consortium name="The Broad Institute Genomics Platform"/>
            <consortium name="The Broad Institute Genome Sequencing Center for Infectious Disease"/>
            <person name="Wu L."/>
            <person name="Ma J."/>
        </authorList>
    </citation>
    <scope>NUCLEOTIDE SEQUENCE [LARGE SCALE GENOMIC DNA]</scope>
    <source>
        <strain evidence="3">KCTC 42903</strain>
    </source>
</reference>
<dbReference type="Pfam" id="PF14897">
    <property type="entry name" value="EpsG"/>
    <property type="match status" value="1"/>
</dbReference>
<accession>A0ABW5JV93</accession>
<comment type="caution">
    <text evidence="2">The sequence shown here is derived from an EMBL/GenBank/DDBJ whole genome shotgun (WGS) entry which is preliminary data.</text>
</comment>
<evidence type="ECO:0000313" key="2">
    <source>
        <dbReference type="EMBL" id="MFD2535852.1"/>
    </source>
</evidence>
<gene>
    <name evidence="2" type="ORF">ACFSQS_12125</name>
</gene>
<keyword evidence="3" id="KW-1185">Reference proteome</keyword>
<dbReference type="Proteomes" id="UP001597441">
    <property type="component" value="Unassembled WGS sequence"/>
</dbReference>
<protein>
    <submittedName>
        <fullName evidence="2">EpsG family protein</fullName>
    </submittedName>
</protein>
<dbReference type="InterPro" id="IPR049458">
    <property type="entry name" value="EpsG-like"/>
</dbReference>
<name>A0ABW5JV93_9FLAO</name>
<evidence type="ECO:0000313" key="3">
    <source>
        <dbReference type="Proteomes" id="UP001597441"/>
    </source>
</evidence>
<keyword evidence="1" id="KW-0472">Membrane</keyword>
<feature type="transmembrane region" description="Helical" evidence="1">
    <location>
        <begin position="328"/>
        <end position="345"/>
    </location>
</feature>
<feature type="transmembrane region" description="Helical" evidence="1">
    <location>
        <begin position="191"/>
        <end position="213"/>
    </location>
</feature>
<keyword evidence="1" id="KW-0812">Transmembrane</keyword>
<dbReference type="RefSeq" id="WP_388019158.1">
    <property type="nucleotide sequence ID" value="NZ_JBHUDT010000005.1"/>
</dbReference>
<evidence type="ECO:0000256" key="1">
    <source>
        <dbReference type="SAM" id="Phobius"/>
    </source>
</evidence>
<keyword evidence="1" id="KW-1133">Transmembrane helix</keyword>
<feature type="transmembrane region" description="Helical" evidence="1">
    <location>
        <begin position="274"/>
        <end position="292"/>
    </location>
</feature>
<proteinExistence type="predicted"/>
<feature type="transmembrane region" description="Helical" evidence="1">
    <location>
        <begin position="12"/>
        <end position="38"/>
    </location>
</feature>
<feature type="transmembrane region" description="Helical" evidence="1">
    <location>
        <begin position="304"/>
        <end position="322"/>
    </location>
</feature>
<organism evidence="2 3">
    <name type="scientific">Gelatiniphilus marinus</name>
    <dbReference type="NCBI Taxonomy" id="1759464"/>
    <lineage>
        <taxon>Bacteria</taxon>
        <taxon>Pseudomonadati</taxon>
        <taxon>Bacteroidota</taxon>
        <taxon>Flavobacteriia</taxon>
        <taxon>Flavobacteriales</taxon>
        <taxon>Flavobacteriaceae</taxon>
        <taxon>Gelatiniphilus</taxon>
    </lineage>
</organism>
<feature type="transmembrane region" description="Helical" evidence="1">
    <location>
        <begin position="112"/>
        <end position="134"/>
    </location>
</feature>
<feature type="transmembrane region" description="Helical" evidence="1">
    <location>
        <begin position="44"/>
        <end position="62"/>
    </location>
</feature>
<feature type="transmembrane region" description="Helical" evidence="1">
    <location>
        <begin position="357"/>
        <end position="375"/>
    </location>
</feature>
<feature type="transmembrane region" description="Helical" evidence="1">
    <location>
        <begin position="140"/>
        <end position="161"/>
    </location>
</feature>